<dbReference type="EMBL" id="JAHHGZ010000076">
    <property type="protein sequence ID" value="MBW4672401.1"/>
    <property type="molecule type" value="Genomic_DNA"/>
</dbReference>
<evidence type="ECO:0000256" key="1">
    <source>
        <dbReference type="SAM" id="Coils"/>
    </source>
</evidence>
<feature type="transmembrane region" description="Helical" evidence="2">
    <location>
        <begin position="129"/>
        <end position="150"/>
    </location>
</feature>
<dbReference type="Proteomes" id="UP000729701">
    <property type="component" value="Unassembled WGS sequence"/>
</dbReference>
<proteinExistence type="predicted"/>
<organism evidence="3 4">
    <name type="scientific">Cyanomargarita calcarea GSE-NOS-MK-12-04C</name>
    <dbReference type="NCBI Taxonomy" id="2839659"/>
    <lineage>
        <taxon>Bacteria</taxon>
        <taxon>Bacillati</taxon>
        <taxon>Cyanobacteriota</taxon>
        <taxon>Cyanophyceae</taxon>
        <taxon>Nostocales</taxon>
        <taxon>Cyanomargaritaceae</taxon>
        <taxon>Cyanomargarita</taxon>
    </lineage>
</organism>
<comment type="caution">
    <text evidence="3">The sequence shown here is derived from an EMBL/GenBank/DDBJ whole genome shotgun (WGS) entry which is preliminary data.</text>
</comment>
<dbReference type="AlphaFoldDB" id="A0A951UXE6"/>
<evidence type="ECO:0000313" key="4">
    <source>
        <dbReference type="Proteomes" id="UP000729701"/>
    </source>
</evidence>
<sequence length="151" mass="17081">MKTYSDLEIAKQLEQLLHIIEKGITSANDAVDRGRKLEKQILGNETKFEEIKSDIFQAADEVKDVAKNIQVAEQIFKDVKSAVNEVGGKQGLENLQQEYKTILNTLSEANLELERLQIKLQTQVEQQQFLRIWLSGVSFGVVLALILVLIN</sequence>
<protein>
    <submittedName>
        <fullName evidence="3">Uncharacterized protein</fullName>
    </submittedName>
</protein>
<evidence type="ECO:0000256" key="2">
    <source>
        <dbReference type="SAM" id="Phobius"/>
    </source>
</evidence>
<accession>A0A951UXE6</accession>
<keyword evidence="2" id="KW-0812">Transmembrane</keyword>
<keyword evidence="2" id="KW-1133">Transmembrane helix</keyword>
<reference evidence="3" key="1">
    <citation type="submission" date="2021-05" db="EMBL/GenBank/DDBJ databases">
        <authorList>
            <person name="Pietrasiak N."/>
            <person name="Ward R."/>
            <person name="Stajich J.E."/>
            <person name="Kurbessoian T."/>
        </authorList>
    </citation>
    <scope>NUCLEOTIDE SEQUENCE</scope>
    <source>
        <strain evidence="3">GSE-NOS-MK-12-04C</strain>
    </source>
</reference>
<feature type="coiled-coil region" evidence="1">
    <location>
        <begin position="92"/>
        <end position="126"/>
    </location>
</feature>
<name>A0A951UXE6_9CYAN</name>
<keyword evidence="1" id="KW-0175">Coiled coil</keyword>
<gene>
    <name evidence="3" type="ORF">KME60_34535</name>
</gene>
<keyword evidence="2" id="KW-0472">Membrane</keyword>
<evidence type="ECO:0000313" key="3">
    <source>
        <dbReference type="EMBL" id="MBW4672401.1"/>
    </source>
</evidence>
<reference evidence="3" key="2">
    <citation type="journal article" date="2022" name="Microbiol. Resour. Announc.">
        <title>Metagenome Sequencing to Explore Phylogenomics of Terrestrial Cyanobacteria.</title>
        <authorList>
            <person name="Ward R.D."/>
            <person name="Stajich J.E."/>
            <person name="Johansen J.R."/>
            <person name="Huntemann M."/>
            <person name="Clum A."/>
            <person name="Foster B."/>
            <person name="Foster B."/>
            <person name="Roux S."/>
            <person name="Palaniappan K."/>
            <person name="Varghese N."/>
            <person name="Mukherjee S."/>
            <person name="Reddy T.B.K."/>
            <person name="Daum C."/>
            <person name="Copeland A."/>
            <person name="Chen I.A."/>
            <person name="Ivanova N.N."/>
            <person name="Kyrpides N.C."/>
            <person name="Shapiro N."/>
            <person name="Eloe-Fadrosh E.A."/>
            <person name="Pietrasiak N."/>
        </authorList>
    </citation>
    <scope>NUCLEOTIDE SEQUENCE</scope>
    <source>
        <strain evidence="3">GSE-NOS-MK-12-04C</strain>
    </source>
</reference>